<evidence type="ECO:0000313" key="1">
    <source>
        <dbReference type="EMBL" id="MST84051.1"/>
    </source>
</evidence>
<sequence>MCGKVRQTGHEPTNGKVYVFVGKTRKVMKLLHWERGGYVMYYKRLETGRLSPRLFPPCQQVGFRQIRWYELVLFIEGISPGVRRRKRFQVSENSGEDNIKKIPGITSGFFINYRTA</sequence>
<dbReference type="Proteomes" id="UP000438914">
    <property type="component" value="Unassembled WGS sequence"/>
</dbReference>
<keyword evidence="2" id="KW-1185">Reference proteome</keyword>
<dbReference type="Pfam" id="PF05717">
    <property type="entry name" value="TnpB_IS66"/>
    <property type="match status" value="1"/>
</dbReference>
<proteinExistence type="predicted"/>
<comment type="caution">
    <text evidence="1">The sequence shown here is derived from an EMBL/GenBank/DDBJ whole genome shotgun (WGS) entry which is preliminary data.</text>
</comment>
<dbReference type="PANTHER" id="PTHR36455">
    <property type="match status" value="1"/>
</dbReference>
<evidence type="ECO:0000313" key="2">
    <source>
        <dbReference type="Proteomes" id="UP000438914"/>
    </source>
</evidence>
<organism evidence="1 2">
    <name type="scientific">Hallella mizrahii</name>
    <dbReference type="NCBI Taxonomy" id="2606637"/>
    <lineage>
        <taxon>Bacteria</taxon>
        <taxon>Pseudomonadati</taxon>
        <taxon>Bacteroidota</taxon>
        <taxon>Bacteroidia</taxon>
        <taxon>Bacteroidales</taxon>
        <taxon>Prevotellaceae</taxon>
        <taxon>Hallella</taxon>
    </lineage>
</organism>
<dbReference type="AlphaFoldDB" id="A0A7K0KDP3"/>
<dbReference type="NCBIfam" id="NF033819">
    <property type="entry name" value="IS66_TnpB"/>
    <property type="match status" value="1"/>
</dbReference>
<name>A0A7K0KDP3_9BACT</name>
<accession>A0A7K0KDP3</accession>
<protein>
    <submittedName>
        <fullName evidence="1">IS66 family insertion sequence element accessory protein TnpB</fullName>
    </submittedName>
</protein>
<dbReference type="InterPro" id="IPR008878">
    <property type="entry name" value="Transposase_IS66_Orf2"/>
</dbReference>
<gene>
    <name evidence="1" type="primary">tnpB</name>
    <name evidence="1" type="ORF">FYJ73_05120</name>
</gene>
<dbReference type="PANTHER" id="PTHR36455:SF1">
    <property type="entry name" value="BLR8292 PROTEIN"/>
    <property type="match status" value="1"/>
</dbReference>
<dbReference type="EMBL" id="VUNG01000008">
    <property type="protein sequence ID" value="MST84051.1"/>
    <property type="molecule type" value="Genomic_DNA"/>
</dbReference>
<reference evidence="1 2" key="1">
    <citation type="submission" date="2019-08" db="EMBL/GenBank/DDBJ databases">
        <title>In-depth cultivation of the pig gut microbiome towards novel bacterial diversity and tailored functional studies.</title>
        <authorList>
            <person name="Wylensek D."/>
            <person name="Hitch T.C.A."/>
            <person name="Clavel T."/>
        </authorList>
    </citation>
    <scope>NUCLEOTIDE SEQUENCE [LARGE SCALE GENOMIC DNA]</scope>
    <source>
        <strain evidence="1 2">LKV-178-WT-2A</strain>
    </source>
</reference>
<dbReference type="RefSeq" id="WP_154533632.1">
    <property type="nucleotide sequence ID" value="NZ_VUNG01000008.1"/>
</dbReference>